<sequence length="563" mass="62188">MRALEASKGPPLPTFAPTGGEVAQYRSWELGPSTFCGLLVPCCASLVLVAALATTHGWHNRMYGTEGMVANLDPSWIQVEYEEVFTFAWGKTGSTSTMLVSPFFFADAASAVASLGEFPSSDAQLNPLTHHHEVSEVGGDIPYHPIVIRGRECVDEHGFGEISPCLNTSSLQADVPTKGCPYQAVLKVMDQDLVIIDELPFYLSNSGLLKSAGSPTSGTRHRSTASNPYLFPPSMVWRCSSKDAIFPLTEETAYGSQRTVLSVPLIRHPVGWIPGVVKEWSCNVADLHVPGSALVGQSHDGNIGLGEDLEHLSHLLLQLANLALEVLVLLFQRFNFALHDLRFQARSVLMLRRRLFCLSGVLVHTSLSIFIMLQGCLKEAQEPCDLDWCVEQVNHFLHHAETFGNVSHGLVGYPGQLDKPIFLGPGFFLGLLHHLLGMTYYLQVFVREFAFCDICLQQGHSFLRHLPKTIVSNKDSNVFNHIWRTLWSKLNTKLLFSTTCHPQIDGQTKNADSVSDLDWSRMNSDTKAVNRGNQPKVPTVIVKHSSVAIPRIYTIATSSVDWE</sequence>
<comment type="caution">
    <text evidence="2">The sequence shown here is derived from an EMBL/GenBank/DDBJ whole genome shotgun (WGS) entry which is preliminary data.</text>
</comment>
<reference evidence="2" key="1">
    <citation type="submission" date="2018-05" db="EMBL/GenBank/DDBJ databases">
        <title>Draft genome of Mucuna pruriens seed.</title>
        <authorList>
            <person name="Nnadi N.E."/>
            <person name="Vos R."/>
            <person name="Hasami M.H."/>
            <person name="Devisetty U.K."/>
            <person name="Aguiy J.C."/>
        </authorList>
    </citation>
    <scope>NUCLEOTIDE SEQUENCE [LARGE SCALE GENOMIC DNA]</scope>
    <source>
        <strain evidence="2">JCA_2017</strain>
    </source>
</reference>
<feature type="transmembrane region" description="Helical" evidence="1">
    <location>
        <begin position="421"/>
        <end position="442"/>
    </location>
</feature>
<evidence type="ECO:0000256" key="1">
    <source>
        <dbReference type="SAM" id="Phobius"/>
    </source>
</evidence>
<feature type="non-terminal residue" evidence="2">
    <location>
        <position position="1"/>
    </location>
</feature>
<dbReference type="InterPro" id="IPR012337">
    <property type="entry name" value="RNaseH-like_sf"/>
</dbReference>
<feature type="transmembrane region" description="Helical" evidence="1">
    <location>
        <begin position="355"/>
        <end position="373"/>
    </location>
</feature>
<keyword evidence="1" id="KW-0812">Transmembrane</keyword>
<name>A0A371H624_MUCPR</name>
<evidence type="ECO:0000313" key="2">
    <source>
        <dbReference type="EMBL" id="RDX98268.1"/>
    </source>
</evidence>
<organism evidence="2 3">
    <name type="scientific">Mucuna pruriens</name>
    <name type="common">Velvet bean</name>
    <name type="synonym">Dolichos pruriens</name>
    <dbReference type="NCBI Taxonomy" id="157652"/>
    <lineage>
        <taxon>Eukaryota</taxon>
        <taxon>Viridiplantae</taxon>
        <taxon>Streptophyta</taxon>
        <taxon>Embryophyta</taxon>
        <taxon>Tracheophyta</taxon>
        <taxon>Spermatophyta</taxon>
        <taxon>Magnoliopsida</taxon>
        <taxon>eudicotyledons</taxon>
        <taxon>Gunneridae</taxon>
        <taxon>Pentapetalae</taxon>
        <taxon>rosids</taxon>
        <taxon>fabids</taxon>
        <taxon>Fabales</taxon>
        <taxon>Fabaceae</taxon>
        <taxon>Papilionoideae</taxon>
        <taxon>50 kb inversion clade</taxon>
        <taxon>NPAAA clade</taxon>
        <taxon>indigoferoid/millettioid clade</taxon>
        <taxon>Phaseoleae</taxon>
        <taxon>Mucuna</taxon>
    </lineage>
</organism>
<gene>
    <name evidence="2" type="ORF">CR513_18837</name>
</gene>
<evidence type="ECO:0008006" key="4">
    <source>
        <dbReference type="Google" id="ProtNLM"/>
    </source>
</evidence>
<dbReference type="PANTHER" id="PTHR35046:SF9">
    <property type="entry name" value="RNA-DIRECTED DNA POLYMERASE"/>
    <property type="match status" value="1"/>
</dbReference>
<dbReference type="EMBL" id="QJKJ01003484">
    <property type="protein sequence ID" value="RDX98268.1"/>
    <property type="molecule type" value="Genomic_DNA"/>
</dbReference>
<keyword evidence="3" id="KW-1185">Reference proteome</keyword>
<evidence type="ECO:0000313" key="3">
    <source>
        <dbReference type="Proteomes" id="UP000257109"/>
    </source>
</evidence>
<protein>
    <recommendedName>
        <fullName evidence="4">Integrase catalytic domain-containing protein</fullName>
    </recommendedName>
</protein>
<keyword evidence="1" id="KW-1133">Transmembrane helix</keyword>
<keyword evidence="1" id="KW-0472">Membrane</keyword>
<dbReference type="Proteomes" id="UP000257109">
    <property type="component" value="Unassembled WGS sequence"/>
</dbReference>
<accession>A0A371H624</accession>
<dbReference type="AlphaFoldDB" id="A0A371H624"/>
<proteinExistence type="predicted"/>
<dbReference type="PANTHER" id="PTHR35046">
    <property type="entry name" value="ZINC KNUCKLE (CCHC-TYPE) FAMILY PROTEIN"/>
    <property type="match status" value="1"/>
</dbReference>
<dbReference type="SUPFAM" id="SSF53098">
    <property type="entry name" value="Ribonuclease H-like"/>
    <property type="match status" value="1"/>
</dbReference>